<gene>
    <name evidence="2" type="ORF">MCOR_9164</name>
</gene>
<keyword evidence="3" id="KW-1185">Reference proteome</keyword>
<reference evidence="2 3" key="1">
    <citation type="submission" date="2020-06" db="EMBL/GenBank/DDBJ databases">
        <authorList>
            <person name="Li R."/>
            <person name="Bekaert M."/>
        </authorList>
    </citation>
    <scope>NUCLEOTIDE SEQUENCE [LARGE SCALE GENOMIC DNA]</scope>
    <source>
        <strain evidence="3">wild</strain>
    </source>
</reference>
<accession>A0A6J8AQ67</accession>
<dbReference type="OrthoDB" id="10309320at2759"/>
<evidence type="ECO:0008006" key="4">
    <source>
        <dbReference type="Google" id="ProtNLM"/>
    </source>
</evidence>
<name>A0A6J8AQ67_MYTCO</name>
<dbReference type="SUPFAM" id="SSF48726">
    <property type="entry name" value="Immunoglobulin"/>
    <property type="match status" value="1"/>
</dbReference>
<evidence type="ECO:0000313" key="3">
    <source>
        <dbReference type="Proteomes" id="UP000507470"/>
    </source>
</evidence>
<organism evidence="2 3">
    <name type="scientific">Mytilus coruscus</name>
    <name type="common">Sea mussel</name>
    <dbReference type="NCBI Taxonomy" id="42192"/>
    <lineage>
        <taxon>Eukaryota</taxon>
        <taxon>Metazoa</taxon>
        <taxon>Spiralia</taxon>
        <taxon>Lophotrochozoa</taxon>
        <taxon>Mollusca</taxon>
        <taxon>Bivalvia</taxon>
        <taxon>Autobranchia</taxon>
        <taxon>Pteriomorphia</taxon>
        <taxon>Mytilida</taxon>
        <taxon>Mytiloidea</taxon>
        <taxon>Mytilidae</taxon>
        <taxon>Mytilinae</taxon>
        <taxon>Mytilus</taxon>
    </lineage>
</organism>
<feature type="transmembrane region" description="Helical" evidence="1">
    <location>
        <begin position="21"/>
        <end position="40"/>
    </location>
</feature>
<evidence type="ECO:0000313" key="2">
    <source>
        <dbReference type="EMBL" id="CAC5370251.1"/>
    </source>
</evidence>
<dbReference type="InterPro" id="IPR013783">
    <property type="entry name" value="Ig-like_fold"/>
</dbReference>
<keyword evidence="1" id="KW-1133">Transmembrane helix</keyword>
<feature type="transmembrane region" description="Helical" evidence="1">
    <location>
        <begin position="270"/>
        <end position="292"/>
    </location>
</feature>
<protein>
    <recommendedName>
        <fullName evidence="4">Ig-like domain-containing protein</fullName>
    </recommendedName>
</protein>
<dbReference type="Gene3D" id="2.60.40.10">
    <property type="entry name" value="Immunoglobulins"/>
    <property type="match status" value="1"/>
</dbReference>
<dbReference type="InterPro" id="IPR036179">
    <property type="entry name" value="Ig-like_dom_sf"/>
</dbReference>
<keyword evidence="1" id="KW-0472">Membrane</keyword>
<evidence type="ECO:0000256" key="1">
    <source>
        <dbReference type="SAM" id="Phobius"/>
    </source>
</evidence>
<dbReference type="Proteomes" id="UP000507470">
    <property type="component" value="Unassembled WGS sequence"/>
</dbReference>
<proteinExistence type="predicted"/>
<sequence>MHHCVLSPSESSYDKKMLKHTFFELLIFVTVFGSAHFFVLGGHISNAINMFEENRVELSLNSSPVIFGNIVDLACATESNFTNELQRTWTIKENGANICINGDCSDPIKYSVFQKDASTYILRINNFSMNDVNKWYRCSVGNVSDEIPIYLNEQNFEYHPNESEITVNTERKDGYLNVEIVIEKVFPYPVCTFKFDRLDLSSAVKTSKWNNGFLYSIELVIKNYFVGYTSATLNVNCKIGKYDTNVVSQDFHKTVNSEPMTGEANSEINLIVVVVIANSVLILTGVVLFISAERHCTKCCKRKTSEHNYHEFENNYSTHEL</sequence>
<dbReference type="AlphaFoldDB" id="A0A6J8AQ67"/>
<dbReference type="EMBL" id="CACVKT020001665">
    <property type="protein sequence ID" value="CAC5370251.1"/>
    <property type="molecule type" value="Genomic_DNA"/>
</dbReference>
<keyword evidence="1" id="KW-0812">Transmembrane</keyword>